<evidence type="ECO:0000259" key="5">
    <source>
        <dbReference type="PROSITE" id="PS50146"/>
    </source>
</evidence>
<dbReference type="AlphaFoldDB" id="A0A4S4ND61"/>
<dbReference type="InterPro" id="IPR001206">
    <property type="entry name" value="Diacylglycerol_kinase_cat_dom"/>
</dbReference>
<evidence type="ECO:0000256" key="2">
    <source>
        <dbReference type="ARBA" id="ARBA00022741"/>
    </source>
</evidence>
<name>A0A4S4ND61_9APHY</name>
<evidence type="ECO:0000256" key="3">
    <source>
        <dbReference type="ARBA" id="ARBA00022777"/>
    </source>
</evidence>
<dbReference type="OrthoDB" id="3853857at2759"/>
<dbReference type="GO" id="GO:0005737">
    <property type="term" value="C:cytoplasm"/>
    <property type="evidence" value="ECO:0007669"/>
    <property type="project" value="TreeGrafter"/>
</dbReference>
<keyword evidence="2" id="KW-0547">Nucleotide-binding</keyword>
<evidence type="ECO:0000313" key="7">
    <source>
        <dbReference type="Proteomes" id="UP000308730"/>
    </source>
</evidence>
<dbReference type="Pfam" id="PF19279">
    <property type="entry name" value="YegS_C"/>
    <property type="match status" value="1"/>
</dbReference>
<dbReference type="InterPro" id="IPR045540">
    <property type="entry name" value="YegS/DAGK_C"/>
</dbReference>
<dbReference type="GO" id="GO:0046512">
    <property type="term" value="P:sphingosine biosynthetic process"/>
    <property type="evidence" value="ECO:0007669"/>
    <property type="project" value="TreeGrafter"/>
</dbReference>
<organism evidence="6 7">
    <name type="scientific">Antrodiella citrinella</name>
    <dbReference type="NCBI Taxonomy" id="2447956"/>
    <lineage>
        <taxon>Eukaryota</taxon>
        <taxon>Fungi</taxon>
        <taxon>Dikarya</taxon>
        <taxon>Basidiomycota</taxon>
        <taxon>Agaricomycotina</taxon>
        <taxon>Agaricomycetes</taxon>
        <taxon>Polyporales</taxon>
        <taxon>Steccherinaceae</taxon>
        <taxon>Antrodiella</taxon>
    </lineage>
</organism>
<keyword evidence="7" id="KW-1185">Reference proteome</keyword>
<dbReference type="EMBL" id="SGPM01000002">
    <property type="protein sequence ID" value="THH33940.1"/>
    <property type="molecule type" value="Genomic_DNA"/>
</dbReference>
<reference evidence="6 7" key="1">
    <citation type="submission" date="2019-02" db="EMBL/GenBank/DDBJ databases">
        <title>Genome sequencing of the rare red list fungi Antrodiella citrinella (Flaviporus citrinellus).</title>
        <authorList>
            <person name="Buettner E."/>
            <person name="Kellner H."/>
        </authorList>
    </citation>
    <scope>NUCLEOTIDE SEQUENCE [LARGE SCALE GENOMIC DNA]</scope>
    <source>
        <strain evidence="6 7">DSM 108506</strain>
    </source>
</reference>
<dbReference type="PROSITE" id="PS50146">
    <property type="entry name" value="DAGK"/>
    <property type="match status" value="1"/>
</dbReference>
<dbReference type="SUPFAM" id="SSF111331">
    <property type="entry name" value="NAD kinase/diacylglycerol kinase-like"/>
    <property type="match status" value="1"/>
</dbReference>
<dbReference type="InterPro" id="IPR017438">
    <property type="entry name" value="ATP-NAD_kinase_N"/>
</dbReference>
<dbReference type="GO" id="GO:0005524">
    <property type="term" value="F:ATP binding"/>
    <property type="evidence" value="ECO:0007669"/>
    <property type="project" value="UniProtKB-KW"/>
</dbReference>
<evidence type="ECO:0000313" key="6">
    <source>
        <dbReference type="EMBL" id="THH33940.1"/>
    </source>
</evidence>
<gene>
    <name evidence="6" type="ORF">EUX98_g262</name>
</gene>
<dbReference type="Gene3D" id="3.40.50.10330">
    <property type="entry name" value="Probable inorganic polyphosphate/atp-NAD kinase, domain 1"/>
    <property type="match status" value="1"/>
</dbReference>
<dbReference type="SMART" id="SM00046">
    <property type="entry name" value="DAGKc"/>
    <property type="match status" value="1"/>
</dbReference>
<dbReference type="Gene3D" id="2.60.200.40">
    <property type="match status" value="1"/>
</dbReference>
<proteinExistence type="predicted"/>
<dbReference type="PANTHER" id="PTHR12358">
    <property type="entry name" value="SPHINGOSINE KINASE"/>
    <property type="match status" value="1"/>
</dbReference>
<keyword evidence="4" id="KW-0067">ATP-binding</keyword>
<protein>
    <recommendedName>
        <fullName evidence="5">DAGKc domain-containing protein</fullName>
    </recommendedName>
</protein>
<comment type="caution">
    <text evidence="6">The sequence shown here is derived from an EMBL/GenBank/DDBJ whole genome shotgun (WGS) entry which is preliminary data.</text>
</comment>
<accession>A0A4S4ND61</accession>
<dbReference type="InterPro" id="IPR016064">
    <property type="entry name" value="NAD/diacylglycerol_kinase_sf"/>
</dbReference>
<evidence type="ECO:0000256" key="1">
    <source>
        <dbReference type="ARBA" id="ARBA00022679"/>
    </source>
</evidence>
<keyword evidence="1" id="KW-0808">Transferase</keyword>
<dbReference type="PANTHER" id="PTHR12358:SF31">
    <property type="entry name" value="ACYLGLYCEROL KINASE, MITOCHONDRIAL"/>
    <property type="match status" value="1"/>
</dbReference>
<dbReference type="GO" id="GO:0016020">
    <property type="term" value="C:membrane"/>
    <property type="evidence" value="ECO:0007669"/>
    <property type="project" value="TreeGrafter"/>
</dbReference>
<dbReference type="InterPro" id="IPR050187">
    <property type="entry name" value="Lipid_Phosphate_FormReg"/>
</dbReference>
<feature type="domain" description="DAGKc" evidence="5">
    <location>
        <begin position="107"/>
        <end position="248"/>
    </location>
</feature>
<dbReference type="Pfam" id="PF00781">
    <property type="entry name" value="DAGK_cat"/>
    <property type="match status" value="1"/>
</dbReference>
<sequence>MASHTAGQQITITSKGRSSTLTLTDDSLRVQRQGEEWQDVQVPYRNVVWSEYVNGSLEISVLAKRGTRKKATKLVLVHLVTEVEEAQTEAVANFINTLTQHSYKGPQTPRRVKVLVNPHSGPGKAVQLFKQKVEPLFRAARCILDVTYTTSRGHATEIARDMSLDAYDAVAVMSGDGLVHEVLNGFAKHKDPMNALRIPIAQIPAGSGNGFSLNLLGLEEGADVSAAALNVVKGRPMKIDLFSFTQGDTRVLSFMSQCVGLMAELDIWTEHLSRFVVGYLTGLIRRRACPIKIQIKVAHLDKNEIYKTFKEARSRALEASSSDTIQPVPATEHSLIANGGSTVSSLPPLKYAGVDHEEDGWISVDKPTLFVYAGKGPYVSKDLMQFPTSLPDDGFIDVIVQERITRKQLLASMDGAVDGEHYWHPQVSVVPMLTRILNSQPSNAGTLL</sequence>
<keyword evidence="3" id="KW-0418">Kinase</keyword>
<dbReference type="GO" id="GO:0001727">
    <property type="term" value="F:lipid kinase activity"/>
    <property type="evidence" value="ECO:0007669"/>
    <property type="project" value="TreeGrafter"/>
</dbReference>
<dbReference type="Proteomes" id="UP000308730">
    <property type="component" value="Unassembled WGS sequence"/>
</dbReference>
<evidence type="ECO:0000256" key="4">
    <source>
        <dbReference type="ARBA" id="ARBA00022840"/>
    </source>
</evidence>